<sequence length="204" mass="22861">MSVFLHILSSKLNATGHRWVGELADFNFTIRYYPGRKNADADGLSRITARHQPVHGPVHGRGETGCYGGCGRDRATGGSNLPETTVVSQSAISLVQDTTPVSAGKSLSQGDIRGSQEQDAVIGRFLQHRANDYLPKGRALKAEPPEVRILLRQWRRLYVDDDGVIYRRANGRDQLLLPEEHREASCLEISIKRWDTWGWKELWG</sequence>
<gene>
    <name evidence="1" type="ORF">L3Q82_004561</name>
</gene>
<evidence type="ECO:0000313" key="1">
    <source>
        <dbReference type="EMBL" id="KAI3355016.1"/>
    </source>
</evidence>
<keyword evidence="2" id="KW-1185">Reference proteome</keyword>
<dbReference type="EMBL" id="CM041551">
    <property type="protein sequence ID" value="KAI3355016.1"/>
    <property type="molecule type" value="Genomic_DNA"/>
</dbReference>
<reference evidence="1" key="1">
    <citation type="submission" date="2022-04" db="EMBL/GenBank/DDBJ databases">
        <title>Jade perch genome.</title>
        <authorList>
            <person name="Chao B."/>
        </authorList>
    </citation>
    <scope>NUCLEOTIDE SEQUENCE</scope>
    <source>
        <strain evidence="1">CB-2022</strain>
    </source>
</reference>
<accession>A0ACB8VHB6</accession>
<comment type="caution">
    <text evidence="1">The sequence shown here is derived from an EMBL/GenBank/DDBJ whole genome shotgun (WGS) entry which is preliminary data.</text>
</comment>
<organism evidence="1 2">
    <name type="scientific">Scortum barcoo</name>
    <name type="common">barcoo grunter</name>
    <dbReference type="NCBI Taxonomy" id="214431"/>
    <lineage>
        <taxon>Eukaryota</taxon>
        <taxon>Metazoa</taxon>
        <taxon>Chordata</taxon>
        <taxon>Craniata</taxon>
        <taxon>Vertebrata</taxon>
        <taxon>Euteleostomi</taxon>
        <taxon>Actinopterygii</taxon>
        <taxon>Neopterygii</taxon>
        <taxon>Teleostei</taxon>
        <taxon>Neoteleostei</taxon>
        <taxon>Acanthomorphata</taxon>
        <taxon>Eupercaria</taxon>
        <taxon>Centrarchiformes</taxon>
        <taxon>Terapontoidei</taxon>
        <taxon>Terapontidae</taxon>
        <taxon>Scortum</taxon>
    </lineage>
</organism>
<name>A0ACB8VHB6_9TELE</name>
<evidence type="ECO:0000313" key="2">
    <source>
        <dbReference type="Proteomes" id="UP000831701"/>
    </source>
</evidence>
<proteinExistence type="predicted"/>
<protein>
    <submittedName>
        <fullName evidence="1">Uncharacterized protein</fullName>
    </submittedName>
</protein>
<dbReference type="Proteomes" id="UP000831701">
    <property type="component" value="Chromosome 21"/>
</dbReference>